<name>A0A8B0SN65_9GAMM</name>
<dbReference type="AlphaFoldDB" id="A0A8B0SN65"/>
<dbReference type="Proteomes" id="UP000664466">
    <property type="component" value="Unassembled WGS sequence"/>
</dbReference>
<feature type="compositionally biased region" description="Low complexity" evidence="1">
    <location>
        <begin position="45"/>
        <end position="79"/>
    </location>
</feature>
<evidence type="ECO:0000313" key="3">
    <source>
        <dbReference type="EMBL" id="MBO0614110.1"/>
    </source>
</evidence>
<evidence type="ECO:0000313" key="5">
    <source>
        <dbReference type="Proteomes" id="UP000664466"/>
    </source>
</evidence>
<evidence type="ECO:0000313" key="4">
    <source>
        <dbReference type="EMBL" id="QTX12595.1"/>
    </source>
</evidence>
<evidence type="ECO:0000256" key="1">
    <source>
        <dbReference type="SAM" id="MobiDB-lite"/>
    </source>
</evidence>
<reference evidence="3 5" key="1">
    <citation type="submission" date="2021-03" db="EMBL/GenBank/DDBJ databases">
        <title>Draft genome and methylome analysis of Thiotrix fructosivoruns ATCC 49748.</title>
        <authorList>
            <person name="Fomenkov A."/>
            <person name="Grabovich M.Y."/>
            <person name="Roberts R.J."/>
        </authorList>
    </citation>
    <scope>NUCLEOTIDE SEQUENCE [LARGE SCALE GENOMIC DNA]</scope>
    <source>
        <strain evidence="3 5">ATCC 49748</strain>
    </source>
</reference>
<accession>A0A8B0SN65</accession>
<proteinExistence type="predicted"/>
<feature type="domain" description="Lcl C-terminal" evidence="2">
    <location>
        <begin position="102"/>
        <end position="267"/>
    </location>
</feature>
<dbReference type="EMBL" id="CP072748">
    <property type="protein sequence ID" value="QTX12595.1"/>
    <property type="molecule type" value="Genomic_DNA"/>
</dbReference>
<protein>
    <submittedName>
        <fullName evidence="4">DUF1566 domain-containing protein</fullName>
    </submittedName>
</protein>
<gene>
    <name evidence="4" type="ORF">J1836_009840</name>
    <name evidence="3" type="ORF">J1836_14460</name>
</gene>
<dbReference type="Pfam" id="PF07603">
    <property type="entry name" value="Lcl_C"/>
    <property type="match status" value="1"/>
</dbReference>
<organism evidence="4">
    <name type="scientific">Thiothrix fructosivorans</name>
    <dbReference type="NCBI Taxonomy" id="111770"/>
    <lineage>
        <taxon>Bacteria</taxon>
        <taxon>Pseudomonadati</taxon>
        <taxon>Pseudomonadota</taxon>
        <taxon>Gammaproteobacteria</taxon>
        <taxon>Thiotrichales</taxon>
        <taxon>Thiotrichaceae</taxon>
        <taxon>Thiothrix</taxon>
    </lineage>
</organism>
<reference evidence="4" key="2">
    <citation type="submission" date="2021-04" db="EMBL/GenBank/DDBJ databases">
        <title>Complete Genome and methylome analysis of Thiothrix fructosivorans ATCC 49748.</title>
        <authorList>
            <person name="Fomenkov A."/>
            <person name="Sun L."/>
            <person name="Vincze T."/>
            <person name="Grabovich M.Y."/>
            <person name="Roberts R.J."/>
        </authorList>
    </citation>
    <scope>NUCLEOTIDE SEQUENCE</scope>
    <source>
        <strain evidence="4">ATCC 49748</strain>
    </source>
</reference>
<dbReference type="RefSeq" id="WP_207251864.1">
    <property type="nucleotide sequence ID" value="NZ_JAFMPM010000008.1"/>
</dbReference>
<keyword evidence="5" id="KW-1185">Reference proteome</keyword>
<sequence>MLTTTQSPVGQNQSNLTVFGKSGLYLAVALSAALLTACGGGGSSTTTVDTTTPTTTTPTTTTPTTTTPTTTTPTTTTPTARTFTSMDANGGDITAGIEEVACVKDSSTGKTWEVKTNAADVTKSDFRDRDYGYFWQDGATTGVQGYAAGAADTSNATAATPCSGVGTALTRCDTGSYIKAVNTAKLCGFTTGWRLPTSDELIGLVDKTRTAAPYIYPAFINTSSDADNGGPFVRSYWSSTQPAGETNNRLAVSFSNKDDTGRAKSHTMGNMINDYLMLVHD</sequence>
<dbReference type="InterPro" id="IPR011460">
    <property type="entry name" value="Lcl_C"/>
</dbReference>
<evidence type="ECO:0000259" key="2">
    <source>
        <dbReference type="Pfam" id="PF07603"/>
    </source>
</evidence>
<dbReference type="EMBL" id="JAFMPM010000008">
    <property type="protein sequence ID" value="MBO0614110.1"/>
    <property type="molecule type" value="Genomic_DNA"/>
</dbReference>
<feature type="region of interest" description="Disordered" evidence="1">
    <location>
        <begin position="41"/>
        <end position="85"/>
    </location>
</feature>